<protein>
    <submittedName>
        <fullName evidence="1">Uncharacterized protein</fullName>
    </submittedName>
</protein>
<sequence length="90" mass="10199">MDRIPLMGTRLELVPSVFHTVPGPSEVLKSLLVDGTRECWVRNRTRSDFHRTQGKSWAAGVWVNNSVHLEDLEKESRGGPVMVYCCDTNE</sequence>
<comment type="caution">
    <text evidence="1">The sequence shown here is derived from an EMBL/GenBank/DDBJ whole genome shotgun (WGS) entry which is preliminary data.</text>
</comment>
<evidence type="ECO:0000313" key="2">
    <source>
        <dbReference type="Proteomes" id="UP001283361"/>
    </source>
</evidence>
<dbReference type="AlphaFoldDB" id="A0AAE1DPU6"/>
<reference evidence="1" key="1">
    <citation type="journal article" date="2023" name="G3 (Bethesda)">
        <title>A reference genome for the long-term kleptoplast-retaining sea slug Elysia crispata morphotype clarki.</title>
        <authorList>
            <person name="Eastman K.E."/>
            <person name="Pendleton A.L."/>
            <person name="Shaikh M.A."/>
            <person name="Suttiyut T."/>
            <person name="Ogas R."/>
            <person name="Tomko P."/>
            <person name="Gavelis G."/>
            <person name="Widhalm J.R."/>
            <person name="Wisecaver J.H."/>
        </authorList>
    </citation>
    <scope>NUCLEOTIDE SEQUENCE</scope>
    <source>
        <strain evidence="1">ECLA1</strain>
    </source>
</reference>
<dbReference type="Proteomes" id="UP001283361">
    <property type="component" value="Unassembled WGS sequence"/>
</dbReference>
<dbReference type="EMBL" id="JAWDGP010002895">
    <property type="protein sequence ID" value="KAK3778696.1"/>
    <property type="molecule type" value="Genomic_DNA"/>
</dbReference>
<organism evidence="1 2">
    <name type="scientific">Elysia crispata</name>
    <name type="common">lettuce slug</name>
    <dbReference type="NCBI Taxonomy" id="231223"/>
    <lineage>
        <taxon>Eukaryota</taxon>
        <taxon>Metazoa</taxon>
        <taxon>Spiralia</taxon>
        <taxon>Lophotrochozoa</taxon>
        <taxon>Mollusca</taxon>
        <taxon>Gastropoda</taxon>
        <taxon>Heterobranchia</taxon>
        <taxon>Euthyneura</taxon>
        <taxon>Panpulmonata</taxon>
        <taxon>Sacoglossa</taxon>
        <taxon>Placobranchoidea</taxon>
        <taxon>Plakobranchidae</taxon>
        <taxon>Elysia</taxon>
    </lineage>
</organism>
<evidence type="ECO:0000313" key="1">
    <source>
        <dbReference type="EMBL" id="KAK3778696.1"/>
    </source>
</evidence>
<keyword evidence="2" id="KW-1185">Reference proteome</keyword>
<gene>
    <name evidence="1" type="ORF">RRG08_012969</name>
</gene>
<accession>A0AAE1DPU6</accession>
<proteinExistence type="predicted"/>
<name>A0AAE1DPU6_9GAST</name>